<dbReference type="InterPro" id="IPR009071">
    <property type="entry name" value="HMG_box_dom"/>
</dbReference>
<dbReference type="InterPro" id="IPR001660">
    <property type="entry name" value="SAM"/>
</dbReference>
<keyword evidence="5" id="KW-1133">Transmembrane helix</keyword>
<name>A0A6A6QIT1_9PEZI</name>
<keyword evidence="1 3" id="KW-0238">DNA-binding</keyword>
<sequence length="658" mass="74348">MADLIEILERLGLRDYYSAMHENGFETWERVQDISEDDLQQLGFKLGHRRALQREIATFRGLHTSLSLAPEPITGSDTLSALECSCAQRSTARTREGKRKYRRHPQLDSRAPKKPKTAYVNFADYLRIDPAIRSLSFVDIAKEVGRQWQNLSPDSKRKWESKAARAAQEYEVQMDDYKKTTSYRNYKAYLEDFRAQQAREKVGGKESGVRLETPSCLDHHRGSSMSSPGSPVSLASSVSPGINDENCLNSLRTALGKLAPLSGGMLAAGAQPYHARNLPSEAVMRRAMYAFIVGTGSLIYMWSFAQADELLDRLYRPVFEPDPMTTAECFIIAAMGSHYDLEHFSDDVRKALYVSSTFQLEQGVAKVDYLRTMRLLLTLSFHSMLEKHMSARYLISAGLQIGRSQFSRLHSYAHDIQNDSWRRISSVSCVDPIHINEAIRTQASSIGLIAAEVAKIMADPTMITRGNVMALAERLGAWRSQLPLIGEQVECSTYIIYLGALILLYRQSLIAASQVQSSKDSYRCTLDLSLKEIQNYREECVIAARQIARILGLIDFDGTLTKRCWLIIYWFFTACIVPLFSAVSKMLDGTQEGIAEDLTYANGCLETLQDCRGYEPVAERYIQPLLPIYESLRSVHSRTIGRAKPAYFPFYSLQIRRN</sequence>
<evidence type="ECO:0000259" key="6">
    <source>
        <dbReference type="PROSITE" id="PS50118"/>
    </source>
</evidence>
<dbReference type="PANTHER" id="PTHR46040:SF3">
    <property type="entry name" value="HIGH MOBILITY GROUP PROTEIN 2"/>
    <property type="match status" value="1"/>
</dbReference>
<dbReference type="GO" id="GO:0005634">
    <property type="term" value="C:nucleus"/>
    <property type="evidence" value="ECO:0007669"/>
    <property type="project" value="UniProtKB-UniRule"/>
</dbReference>
<dbReference type="SUPFAM" id="SSF47095">
    <property type="entry name" value="HMG-box"/>
    <property type="match status" value="1"/>
</dbReference>
<feature type="DNA-binding region" description="HMG box" evidence="3">
    <location>
        <begin position="112"/>
        <end position="178"/>
    </location>
</feature>
<gene>
    <name evidence="7" type="ORF">BU16DRAFT_620722</name>
</gene>
<dbReference type="Gene3D" id="1.10.30.10">
    <property type="entry name" value="High mobility group box domain"/>
    <property type="match status" value="1"/>
</dbReference>
<keyword evidence="2 3" id="KW-0539">Nucleus</keyword>
<dbReference type="PANTHER" id="PTHR46040">
    <property type="entry name" value="HIGH MOBILITY GROUP PROTEIN 2"/>
    <property type="match status" value="1"/>
</dbReference>
<evidence type="ECO:0000256" key="5">
    <source>
        <dbReference type="SAM" id="Phobius"/>
    </source>
</evidence>
<dbReference type="InterPro" id="IPR051965">
    <property type="entry name" value="ChromReg_NeuronalGeneExpr"/>
</dbReference>
<evidence type="ECO:0000256" key="3">
    <source>
        <dbReference type="PROSITE-ProRule" id="PRU00267"/>
    </source>
</evidence>
<evidence type="ECO:0000313" key="8">
    <source>
        <dbReference type="Proteomes" id="UP000799750"/>
    </source>
</evidence>
<dbReference type="AlphaFoldDB" id="A0A6A6QIT1"/>
<dbReference type="InterPro" id="IPR013761">
    <property type="entry name" value="SAM/pointed_sf"/>
</dbReference>
<dbReference type="EMBL" id="MU004194">
    <property type="protein sequence ID" value="KAF2492338.1"/>
    <property type="molecule type" value="Genomic_DNA"/>
</dbReference>
<evidence type="ECO:0000256" key="1">
    <source>
        <dbReference type="ARBA" id="ARBA00023125"/>
    </source>
</evidence>
<evidence type="ECO:0000313" key="7">
    <source>
        <dbReference type="EMBL" id="KAF2492338.1"/>
    </source>
</evidence>
<dbReference type="Pfam" id="PF00505">
    <property type="entry name" value="HMG_box"/>
    <property type="match status" value="1"/>
</dbReference>
<keyword evidence="8" id="KW-1185">Reference proteome</keyword>
<accession>A0A6A6QIT1</accession>
<evidence type="ECO:0000256" key="2">
    <source>
        <dbReference type="ARBA" id="ARBA00023242"/>
    </source>
</evidence>
<dbReference type="SUPFAM" id="SSF47769">
    <property type="entry name" value="SAM/Pointed domain"/>
    <property type="match status" value="1"/>
</dbReference>
<dbReference type="CDD" id="cd12148">
    <property type="entry name" value="fungal_TF_MHR"/>
    <property type="match status" value="1"/>
</dbReference>
<dbReference type="Gene3D" id="1.10.150.50">
    <property type="entry name" value="Transcription Factor, Ets-1"/>
    <property type="match status" value="1"/>
</dbReference>
<keyword evidence="5" id="KW-0812">Transmembrane</keyword>
<proteinExistence type="predicted"/>
<feature type="region of interest" description="Disordered" evidence="4">
    <location>
        <begin position="93"/>
        <end position="114"/>
    </location>
</feature>
<dbReference type="Proteomes" id="UP000799750">
    <property type="component" value="Unassembled WGS sequence"/>
</dbReference>
<protein>
    <recommendedName>
        <fullName evidence="6">HMG box domain-containing protein</fullName>
    </recommendedName>
</protein>
<dbReference type="PROSITE" id="PS50118">
    <property type="entry name" value="HMG_BOX_2"/>
    <property type="match status" value="1"/>
</dbReference>
<organism evidence="7 8">
    <name type="scientific">Lophium mytilinum</name>
    <dbReference type="NCBI Taxonomy" id="390894"/>
    <lineage>
        <taxon>Eukaryota</taxon>
        <taxon>Fungi</taxon>
        <taxon>Dikarya</taxon>
        <taxon>Ascomycota</taxon>
        <taxon>Pezizomycotina</taxon>
        <taxon>Dothideomycetes</taxon>
        <taxon>Pleosporomycetidae</taxon>
        <taxon>Mytilinidiales</taxon>
        <taxon>Mytilinidiaceae</taxon>
        <taxon>Lophium</taxon>
    </lineage>
</organism>
<dbReference type="GO" id="GO:0003677">
    <property type="term" value="F:DNA binding"/>
    <property type="evidence" value="ECO:0007669"/>
    <property type="project" value="UniProtKB-UniRule"/>
</dbReference>
<dbReference type="SMART" id="SM00398">
    <property type="entry name" value="HMG"/>
    <property type="match status" value="1"/>
</dbReference>
<feature type="transmembrane region" description="Helical" evidence="5">
    <location>
        <begin position="565"/>
        <end position="583"/>
    </location>
</feature>
<dbReference type="InterPro" id="IPR036910">
    <property type="entry name" value="HMG_box_dom_sf"/>
</dbReference>
<dbReference type="Pfam" id="PF00536">
    <property type="entry name" value="SAM_1"/>
    <property type="match status" value="1"/>
</dbReference>
<feature type="domain" description="HMG box" evidence="6">
    <location>
        <begin position="112"/>
        <end position="178"/>
    </location>
</feature>
<evidence type="ECO:0000256" key="4">
    <source>
        <dbReference type="SAM" id="MobiDB-lite"/>
    </source>
</evidence>
<reference evidence="7" key="1">
    <citation type="journal article" date="2020" name="Stud. Mycol.">
        <title>101 Dothideomycetes genomes: a test case for predicting lifestyles and emergence of pathogens.</title>
        <authorList>
            <person name="Haridas S."/>
            <person name="Albert R."/>
            <person name="Binder M."/>
            <person name="Bloem J."/>
            <person name="Labutti K."/>
            <person name="Salamov A."/>
            <person name="Andreopoulos B."/>
            <person name="Baker S."/>
            <person name="Barry K."/>
            <person name="Bills G."/>
            <person name="Bluhm B."/>
            <person name="Cannon C."/>
            <person name="Castanera R."/>
            <person name="Culley D."/>
            <person name="Daum C."/>
            <person name="Ezra D."/>
            <person name="Gonzalez J."/>
            <person name="Henrissat B."/>
            <person name="Kuo A."/>
            <person name="Liang C."/>
            <person name="Lipzen A."/>
            <person name="Lutzoni F."/>
            <person name="Magnuson J."/>
            <person name="Mondo S."/>
            <person name="Nolan M."/>
            <person name="Ohm R."/>
            <person name="Pangilinan J."/>
            <person name="Park H.-J."/>
            <person name="Ramirez L."/>
            <person name="Alfaro M."/>
            <person name="Sun H."/>
            <person name="Tritt A."/>
            <person name="Yoshinaga Y."/>
            <person name="Zwiers L.-H."/>
            <person name="Turgeon B."/>
            <person name="Goodwin S."/>
            <person name="Spatafora J."/>
            <person name="Crous P."/>
            <person name="Grigoriev I."/>
        </authorList>
    </citation>
    <scope>NUCLEOTIDE SEQUENCE</scope>
    <source>
        <strain evidence="7">CBS 269.34</strain>
    </source>
</reference>
<feature type="compositionally biased region" description="Low complexity" evidence="4">
    <location>
        <begin position="223"/>
        <end position="236"/>
    </location>
</feature>
<feature type="region of interest" description="Disordered" evidence="4">
    <location>
        <begin position="201"/>
        <end position="236"/>
    </location>
</feature>
<keyword evidence="5" id="KW-0472">Membrane</keyword>
<dbReference type="GO" id="GO:0010468">
    <property type="term" value="P:regulation of gene expression"/>
    <property type="evidence" value="ECO:0007669"/>
    <property type="project" value="TreeGrafter"/>
</dbReference>
<dbReference type="OrthoDB" id="1919336at2759"/>